<organism evidence="2 3">
    <name type="scientific">Sorghum bicolor</name>
    <name type="common">Sorghum</name>
    <name type="synonym">Sorghum vulgare</name>
    <dbReference type="NCBI Taxonomy" id="4558"/>
    <lineage>
        <taxon>Eukaryota</taxon>
        <taxon>Viridiplantae</taxon>
        <taxon>Streptophyta</taxon>
        <taxon>Embryophyta</taxon>
        <taxon>Tracheophyta</taxon>
        <taxon>Spermatophyta</taxon>
        <taxon>Magnoliopsida</taxon>
        <taxon>Liliopsida</taxon>
        <taxon>Poales</taxon>
        <taxon>Poaceae</taxon>
        <taxon>PACMAD clade</taxon>
        <taxon>Panicoideae</taxon>
        <taxon>Andropogonodae</taxon>
        <taxon>Andropogoneae</taxon>
        <taxon>Sorghinae</taxon>
        <taxon>Sorghum</taxon>
    </lineage>
</organism>
<dbReference type="Gramene" id="OQU78962">
    <property type="protein sequence ID" value="OQU78962"/>
    <property type="gene ID" value="SORBI_3008G078966"/>
</dbReference>
<dbReference type="InParanoid" id="A0A1Z5R5B0"/>
<evidence type="ECO:0000313" key="3">
    <source>
        <dbReference type="Proteomes" id="UP000000768"/>
    </source>
</evidence>
<evidence type="ECO:0000256" key="1">
    <source>
        <dbReference type="SAM" id="MobiDB-lite"/>
    </source>
</evidence>
<dbReference type="EMBL" id="CM000767">
    <property type="protein sequence ID" value="OQU78962.1"/>
    <property type="molecule type" value="Genomic_DNA"/>
</dbReference>
<dbReference type="AlphaFoldDB" id="A0A1Z5R5B0"/>
<proteinExistence type="predicted"/>
<gene>
    <name evidence="2" type="ORF">SORBI_3008G078966</name>
</gene>
<reference evidence="3" key="2">
    <citation type="journal article" date="2018" name="Plant J.">
        <title>The Sorghum bicolor reference genome: improved assembly, gene annotations, a transcriptome atlas, and signatures of genome organization.</title>
        <authorList>
            <person name="McCormick R.F."/>
            <person name="Truong S.K."/>
            <person name="Sreedasyam A."/>
            <person name="Jenkins J."/>
            <person name="Shu S."/>
            <person name="Sims D."/>
            <person name="Kennedy M."/>
            <person name="Amirebrahimi M."/>
            <person name="Weers B.D."/>
            <person name="McKinley B."/>
            <person name="Mattison A."/>
            <person name="Morishige D.T."/>
            <person name="Grimwood J."/>
            <person name="Schmutz J."/>
            <person name="Mullet J.E."/>
        </authorList>
    </citation>
    <scope>NUCLEOTIDE SEQUENCE [LARGE SCALE GENOMIC DNA]</scope>
    <source>
        <strain evidence="3">cv. BTx623</strain>
    </source>
</reference>
<feature type="compositionally biased region" description="Polar residues" evidence="1">
    <location>
        <begin position="20"/>
        <end position="37"/>
    </location>
</feature>
<accession>A0A1Z5R5B0</accession>
<dbReference type="Proteomes" id="UP000000768">
    <property type="component" value="Chromosome 8"/>
</dbReference>
<sequence length="141" mass="14923">MPRLASYACRHNSMISALSTTSSLRDSAPTPSRSAAHSSRPVRHAQLQVRRAQLHGRRPLPQIYLLPVLSPKPAVGPLGVDLAHAQPTTSIPYPAALVSLPSVACPCMTPSSPHQSSPPVSSVKVCFPQDLATGVVSFKSE</sequence>
<protein>
    <submittedName>
        <fullName evidence="2">Uncharacterized protein</fullName>
    </submittedName>
</protein>
<reference evidence="2 3" key="1">
    <citation type="journal article" date="2009" name="Nature">
        <title>The Sorghum bicolor genome and the diversification of grasses.</title>
        <authorList>
            <person name="Paterson A.H."/>
            <person name="Bowers J.E."/>
            <person name="Bruggmann R."/>
            <person name="Dubchak I."/>
            <person name="Grimwood J."/>
            <person name="Gundlach H."/>
            <person name="Haberer G."/>
            <person name="Hellsten U."/>
            <person name="Mitros T."/>
            <person name="Poliakov A."/>
            <person name="Schmutz J."/>
            <person name="Spannagl M."/>
            <person name="Tang H."/>
            <person name="Wang X."/>
            <person name="Wicker T."/>
            <person name="Bharti A.K."/>
            <person name="Chapman J."/>
            <person name="Feltus F.A."/>
            <person name="Gowik U."/>
            <person name="Grigoriev I.V."/>
            <person name="Lyons E."/>
            <person name="Maher C.A."/>
            <person name="Martis M."/>
            <person name="Narechania A."/>
            <person name="Otillar R.P."/>
            <person name="Penning B.W."/>
            <person name="Salamov A.A."/>
            <person name="Wang Y."/>
            <person name="Zhang L."/>
            <person name="Carpita N.C."/>
            <person name="Freeling M."/>
            <person name="Gingle A.R."/>
            <person name="Hash C.T."/>
            <person name="Keller B."/>
            <person name="Klein P."/>
            <person name="Kresovich S."/>
            <person name="McCann M.C."/>
            <person name="Ming R."/>
            <person name="Peterson D.G."/>
            <person name="Mehboob-ur-Rahman"/>
            <person name="Ware D."/>
            <person name="Westhoff P."/>
            <person name="Mayer K.F."/>
            <person name="Messing J."/>
            <person name="Rokhsar D.S."/>
        </authorList>
    </citation>
    <scope>NUCLEOTIDE SEQUENCE [LARGE SCALE GENOMIC DNA]</scope>
    <source>
        <strain evidence="3">cv. BTx623</strain>
    </source>
</reference>
<name>A0A1Z5R5B0_SORBI</name>
<feature type="region of interest" description="Disordered" evidence="1">
    <location>
        <begin position="20"/>
        <end position="47"/>
    </location>
</feature>
<keyword evidence="3" id="KW-1185">Reference proteome</keyword>
<evidence type="ECO:0000313" key="2">
    <source>
        <dbReference type="EMBL" id="OQU78962.1"/>
    </source>
</evidence>